<dbReference type="RefSeq" id="XP_001326535.1">
    <property type="nucleotide sequence ID" value="XM_001326500.1"/>
</dbReference>
<dbReference type="Gene3D" id="1.10.150.20">
    <property type="entry name" value="5' to 3' exonuclease, C-terminal subdomain"/>
    <property type="match status" value="1"/>
</dbReference>
<reference evidence="2" key="1">
    <citation type="submission" date="2006-10" db="EMBL/GenBank/DDBJ databases">
        <authorList>
            <person name="Amadeo P."/>
            <person name="Zhao Q."/>
            <person name="Wortman J."/>
            <person name="Fraser-Liggett C."/>
            <person name="Carlton J."/>
        </authorList>
    </citation>
    <scope>NUCLEOTIDE SEQUENCE</scope>
    <source>
        <strain evidence="2">G3</strain>
    </source>
</reference>
<protein>
    <recommendedName>
        <fullName evidence="1">TfoX C-terminal domain-containing protein</fullName>
    </recommendedName>
</protein>
<dbReference type="SMR" id="A2DZ36"/>
<dbReference type="KEGG" id="tva:4772300"/>
<keyword evidence="3" id="KW-1185">Reference proteome</keyword>
<feature type="domain" description="TfoX C-terminal" evidence="1">
    <location>
        <begin position="5"/>
        <end position="48"/>
    </location>
</feature>
<organism evidence="2 3">
    <name type="scientific">Trichomonas vaginalis (strain ATCC PRA-98 / G3)</name>
    <dbReference type="NCBI Taxonomy" id="412133"/>
    <lineage>
        <taxon>Eukaryota</taxon>
        <taxon>Metamonada</taxon>
        <taxon>Parabasalia</taxon>
        <taxon>Trichomonadida</taxon>
        <taxon>Trichomonadidae</taxon>
        <taxon>Trichomonas</taxon>
    </lineage>
</organism>
<accession>A2DZ36</accession>
<dbReference type="InParanoid" id="A2DZ36"/>
<evidence type="ECO:0000259" key="1">
    <source>
        <dbReference type="Pfam" id="PF04994"/>
    </source>
</evidence>
<evidence type="ECO:0000313" key="3">
    <source>
        <dbReference type="Proteomes" id="UP000001542"/>
    </source>
</evidence>
<dbReference type="EMBL" id="DS113272">
    <property type="protein sequence ID" value="EAY14312.1"/>
    <property type="molecule type" value="Genomic_DNA"/>
</dbReference>
<gene>
    <name evidence="2" type="ORF">TVAG_026330</name>
</gene>
<dbReference type="VEuPathDB" id="TrichDB:TVAGG3_0504800"/>
<dbReference type="VEuPathDB" id="TrichDB:TVAG_026330"/>
<dbReference type="Proteomes" id="UP000001542">
    <property type="component" value="Unassembled WGS sequence"/>
</dbReference>
<name>A2DZ36_TRIV3</name>
<dbReference type="Pfam" id="PF04994">
    <property type="entry name" value="TfoX_C"/>
    <property type="match status" value="1"/>
</dbReference>
<dbReference type="InterPro" id="IPR007077">
    <property type="entry name" value="TfoX_C"/>
</dbReference>
<sequence>MSEEEAELKLMPNIGETIAKKLNEVGVKTSTDLKKLGSKKAFELIRNKTVM</sequence>
<proteinExistence type="predicted"/>
<dbReference type="AlphaFoldDB" id="A2DZ36"/>
<evidence type="ECO:0000313" key="2">
    <source>
        <dbReference type="EMBL" id="EAY14312.1"/>
    </source>
</evidence>
<reference evidence="2" key="2">
    <citation type="journal article" date="2007" name="Science">
        <title>Draft genome sequence of the sexually transmitted pathogen Trichomonas vaginalis.</title>
        <authorList>
            <person name="Carlton J.M."/>
            <person name="Hirt R.P."/>
            <person name="Silva J.C."/>
            <person name="Delcher A.L."/>
            <person name="Schatz M."/>
            <person name="Zhao Q."/>
            <person name="Wortman J.R."/>
            <person name="Bidwell S.L."/>
            <person name="Alsmark U.C.M."/>
            <person name="Besteiro S."/>
            <person name="Sicheritz-Ponten T."/>
            <person name="Noel C.J."/>
            <person name="Dacks J.B."/>
            <person name="Foster P.G."/>
            <person name="Simillion C."/>
            <person name="Van de Peer Y."/>
            <person name="Miranda-Saavedra D."/>
            <person name="Barton G.J."/>
            <person name="Westrop G.D."/>
            <person name="Mueller S."/>
            <person name="Dessi D."/>
            <person name="Fiori P.L."/>
            <person name="Ren Q."/>
            <person name="Paulsen I."/>
            <person name="Zhang H."/>
            <person name="Bastida-Corcuera F.D."/>
            <person name="Simoes-Barbosa A."/>
            <person name="Brown M.T."/>
            <person name="Hayes R.D."/>
            <person name="Mukherjee M."/>
            <person name="Okumura C.Y."/>
            <person name="Schneider R."/>
            <person name="Smith A.J."/>
            <person name="Vanacova S."/>
            <person name="Villalvazo M."/>
            <person name="Haas B.J."/>
            <person name="Pertea M."/>
            <person name="Feldblyum T.V."/>
            <person name="Utterback T.R."/>
            <person name="Shu C.L."/>
            <person name="Osoegawa K."/>
            <person name="de Jong P.J."/>
            <person name="Hrdy I."/>
            <person name="Horvathova L."/>
            <person name="Zubacova Z."/>
            <person name="Dolezal P."/>
            <person name="Malik S.B."/>
            <person name="Logsdon J.M. Jr."/>
            <person name="Henze K."/>
            <person name="Gupta A."/>
            <person name="Wang C.C."/>
            <person name="Dunne R.L."/>
            <person name="Upcroft J.A."/>
            <person name="Upcroft P."/>
            <person name="White O."/>
            <person name="Salzberg S.L."/>
            <person name="Tang P."/>
            <person name="Chiu C.-H."/>
            <person name="Lee Y.-S."/>
            <person name="Embley T.M."/>
            <person name="Coombs G.H."/>
            <person name="Mottram J.C."/>
            <person name="Tachezy J."/>
            <person name="Fraser-Liggett C.M."/>
            <person name="Johnson P.J."/>
        </authorList>
    </citation>
    <scope>NUCLEOTIDE SEQUENCE [LARGE SCALE GENOMIC DNA]</scope>
    <source>
        <strain evidence="2">G3</strain>
    </source>
</reference>